<dbReference type="PRINTS" id="PR00895">
    <property type="entry name" value="PENTAXIN"/>
</dbReference>
<evidence type="ECO:0000259" key="10">
    <source>
        <dbReference type="PROSITE" id="PS51828"/>
    </source>
</evidence>
<comment type="similarity">
    <text evidence="7 9">Belongs to the pentraxin family.</text>
</comment>
<comment type="subcellular location">
    <subcellularLocation>
        <location evidence="1 9">Secreted</location>
    </subcellularLocation>
</comment>
<dbReference type="SUPFAM" id="SSF49899">
    <property type="entry name" value="Concanavalin A-like lectins/glucanases"/>
    <property type="match status" value="1"/>
</dbReference>
<dbReference type="GO" id="GO:0005576">
    <property type="term" value="C:extracellular region"/>
    <property type="evidence" value="ECO:0007669"/>
    <property type="project" value="UniProtKB-SubCell"/>
</dbReference>
<organism evidence="11 12">
    <name type="scientific">Engystomops pustulosus</name>
    <name type="common">Tungara frog</name>
    <name type="synonym">Physalaemus pustulosus</name>
    <dbReference type="NCBI Taxonomy" id="76066"/>
    <lineage>
        <taxon>Eukaryota</taxon>
        <taxon>Metazoa</taxon>
        <taxon>Chordata</taxon>
        <taxon>Craniata</taxon>
        <taxon>Vertebrata</taxon>
        <taxon>Euteleostomi</taxon>
        <taxon>Amphibia</taxon>
        <taxon>Batrachia</taxon>
        <taxon>Anura</taxon>
        <taxon>Neobatrachia</taxon>
        <taxon>Hyloidea</taxon>
        <taxon>Leptodactylidae</taxon>
        <taxon>Leiuperinae</taxon>
        <taxon>Engystomops</taxon>
    </lineage>
</organism>
<evidence type="ECO:0000256" key="2">
    <source>
        <dbReference type="ARBA" id="ARBA00022525"/>
    </source>
</evidence>
<comment type="caution">
    <text evidence="11">The sequence shown here is derived from an EMBL/GenBank/DDBJ whole genome shotgun (WGS) entry which is preliminary data.</text>
</comment>
<comment type="cofactor">
    <cofactor evidence="9">
        <name>Ca(2+)</name>
        <dbReference type="ChEBI" id="CHEBI:29108"/>
    </cofactor>
    <text evidence="9">Binds 2 calcium ions per subunit.</text>
</comment>
<dbReference type="GO" id="GO:0046872">
    <property type="term" value="F:metal ion binding"/>
    <property type="evidence" value="ECO:0007669"/>
    <property type="project" value="UniProtKB-KW"/>
</dbReference>
<keyword evidence="6" id="KW-1015">Disulfide bond</keyword>
<evidence type="ECO:0000256" key="9">
    <source>
        <dbReference type="RuleBase" id="RU362112"/>
    </source>
</evidence>
<comment type="subunit">
    <text evidence="9">Homopentamer. Pentaxin (or pentraxin) have a discoid arrangement of 5 non-covalently bound subunits.</text>
</comment>
<comment type="caution">
    <text evidence="8">Lacks conserved residue(s) required for the propagation of feature annotation.</text>
</comment>
<dbReference type="InterPro" id="IPR013320">
    <property type="entry name" value="ConA-like_dom_sf"/>
</dbReference>
<keyword evidence="3 9" id="KW-0479">Metal-binding</keyword>
<keyword evidence="4" id="KW-0732">Signal</keyword>
<evidence type="ECO:0000256" key="7">
    <source>
        <dbReference type="ARBA" id="ARBA00038102"/>
    </source>
</evidence>
<evidence type="ECO:0000313" key="12">
    <source>
        <dbReference type="Proteomes" id="UP000824782"/>
    </source>
</evidence>
<dbReference type="AlphaFoldDB" id="A0AAV7AQI4"/>
<dbReference type="Proteomes" id="UP000824782">
    <property type="component" value="Unassembled WGS sequence"/>
</dbReference>
<dbReference type="PANTHER" id="PTHR45869:SF7">
    <property type="entry name" value="C-REACTIVE PROTEIN"/>
    <property type="match status" value="1"/>
</dbReference>
<evidence type="ECO:0000313" key="11">
    <source>
        <dbReference type="EMBL" id="KAG8560323.1"/>
    </source>
</evidence>
<dbReference type="EMBL" id="WNYA01000007">
    <property type="protein sequence ID" value="KAG8560323.1"/>
    <property type="molecule type" value="Genomic_DNA"/>
</dbReference>
<reference evidence="11" key="1">
    <citation type="thesis" date="2020" institute="ProQuest LLC" country="789 East Eisenhower Parkway, Ann Arbor, MI, USA">
        <title>Comparative Genomics and Chromosome Evolution.</title>
        <authorList>
            <person name="Mudd A.B."/>
        </authorList>
    </citation>
    <scope>NUCLEOTIDE SEQUENCE</scope>
    <source>
        <strain evidence="11">237g6f4</strain>
        <tissue evidence="11">Blood</tissue>
    </source>
</reference>
<dbReference type="Pfam" id="PF00354">
    <property type="entry name" value="Pentaxin"/>
    <property type="match status" value="1"/>
</dbReference>
<dbReference type="InterPro" id="IPR001759">
    <property type="entry name" value="PTX_dom"/>
</dbReference>
<dbReference type="PANTHER" id="PTHR45869">
    <property type="entry name" value="C-REACTIVE PROTEIN-RELATED"/>
    <property type="match status" value="1"/>
</dbReference>
<gene>
    <name evidence="11" type="ORF">GDO81_014917</name>
</gene>
<evidence type="ECO:0000256" key="4">
    <source>
        <dbReference type="ARBA" id="ARBA00022729"/>
    </source>
</evidence>
<dbReference type="InterPro" id="IPR051005">
    <property type="entry name" value="Pentraxin_domain"/>
</dbReference>
<sequence>MLVWILLWISGVLGQEDMREKLFAFPEESSHTYVQIFPDGKGPFREATVCMRLHSDLTRQYSLFSLATPKLPNTFRLYNYSIKRKQFKLTVNAVEQYYDLQDNDFKEWTSICASWRSSGAVVFINQRKYDKRKISVTEIKANPIIIIGEEQDSYGGGFNKSQSFVGEITDVNMWDKALTDEDMMDYFAAEEMSGNIIDWKALRYTIVGNVIIKPYSDPYPCEAI</sequence>
<evidence type="ECO:0000256" key="3">
    <source>
        <dbReference type="ARBA" id="ARBA00022723"/>
    </source>
</evidence>
<keyword evidence="2" id="KW-0964">Secreted</keyword>
<dbReference type="PROSITE" id="PS51828">
    <property type="entry name" value="PTX_2"/>
    <property type="match status" value="1"/>
</dbReference>
<keyword evidence="12" id="KW-1185">Reference proteome</keyword>
<keyword evidence="5 9" id="KW-0106">Calcium</keyword>
<feature type="domain" description="Pentraxin (PTX)" evidence="10">
    <location>
        <begin position="19"/>
        <end position="218"/>
    </location>
</feature>
<evidence type="ECO:0000256" key="8">
    <source>
        <dbReference type="PROSITE-ProRule" id="PRU01172"/>
    </source>
</evidence>
<evidence type="ECO:0000256" key="6">
    <source>
        <dbReference type="ARBA" id="ARBA00023157"/>
    </source>
</evidence>
<accession>A0AAV7AQI4</accession>
<protein>
    <recommendedName>
        <fullName evidence="9">Pentraxin family member</fullName>
    </recommendedName>
</protein>
<evidence type="ECO:0000256" key="1">
    <source>
        <dbReference type="ARBA" id="ARBA00004613"/>
    </source>
</evidence>
<dbReference type="Gene3D" id="2.60.120.200">
    <property type="match status" value="1"/>
</dbReference>
<evidence type="ECO:0000256" key="5">
    <source>
        <dbReference type="ARBA" id="ARBA00022837"/>
    </source>
</evidence>
<proteinExistence type="inferred from homology"/>
<name>A0AAV7AQI4_ENGPU</name>
<dbReference type="SMART" id="SM00159">
    <property type="entry name" value="PTX"/>
    <property type="match status" value="1"/>
</dbReference>